<dbReference type="AlphaFoldDB" id="E3RU94"/>
<dbReference type="InterPro" id="IPR011990">
    <property type="entry name" value="TPR-like_helical_dom_sf"/>
</dbReference>
<dbReference type="EMBL" id="GL535104">
    <property type="protein sequence ID" value="EFQ90705.1"/>
    <property type="molecule type" value="Genomic_DNA"/>
</dbReference>
<evidence type="ECO:0000313" key="1">
    <source>
        <dbReference type="EMBL" id="EFQ90705.1"/>
    </source>
</evidence>
<proteinExistence type="predicted"/>
<dbReference type="HOGENOM" id="CLU_3125715_0_0_1"/>
<dbReference type="Proteomes" id="UP000001067">
    <property type="component" value="Unassembled WGS sequence"/>
</dbReference>
<protein>
    <submittedName>
        <fullName evidence="1">Uncharacterized protein</fullName>
    </submittedName>
</protein>
<name>E3RU94_PYRTT</name>
<accession>E3RU94</accession>
<evidence type="ECO:0000313" key="2">
    <source>
        <dbReference type="Proteomes" id="UP000001067"/>
    </source>
</evidence>
<dbReference type="OrthoDB" id="3925022at2759"/>
<keyword evidence="2" id="KW-1185">Reference proteome</keyword>
<sequence length="50" mass="5727">MLGPRIYEQVAETMHRWTLTRTEKVLGHKHPDMLTSINNLALIPNNQEGA</sequence>
<dbReference type="Gene3D" id="1.25.40.10">
    <property type="entry name" value="Tetratricopeptide repeat domain"/>
    <property type="match status" value="1"/>
</dbReference>
<reference evidence="1 2" key="1">
    <citation type="journal article" date="2010" name="Genome Biol.">
        <title>A first genome assembly of the barley fungal pathogen Pyrenophora teres f. teres.</title>
        <authorList>
            <person name="Ellwood S.R."/>
            <person name="Liu Z."/>
            <person name="Syme R.A."/>
            <person name="Lai Z."/>
            <person name="Hane J.K."/>
            <person name="Keiper F."/>
            <person name="Moffat C.S."/>
            <person name="Oliver R.P."/>
            <person name="Friesen T.L."/>
        </authorList>
    </citation>
    <scope>NUCLEOTIDE SEQUENCE [LARGE SCALE GENOMIC DNA]</scope>
    <source>
        <strain evidence="1 2">0-1</strain>
    </source>
</reference>
<organism evidence="2">
    <name type="scientific">Pyrenophora teres f. teres (strain 0-1)</name>
    <name type="common">Barley net blotch fungus</name>
    <name type="synonym">Drechslera teres f. teres</name>
    <dbReference type="NCBI Taxonomy" id="861557"/>
    <lineage>
        <taxon>Eukaryota</taxon>
        <taxon>Fungi</taxon>
        <taxon>Dikarya</taxon>
        <taxon>Ascomycota</taxon>
        <taxon>Pezizomycotina</taxon>
        <taxon>Dothideomycetes</taxon>
        <taxon>Pleosporomycetidae</taxon>
        <taxon>Pleosporales</taxon>
        <taxon>Pleosporineae</taxon>
        <taxon>Pleosporaceae</taxon>
        <taxon>Pyrenophora</taxon>
    </lineage>
</organism>
<gene>
    <name evidence="1" type="ORF">PTT_12644</name>
</gene>
<dbReference type="KEGG" id="pte:PTT_12644"/>